<evidence type="ECO:0000313" key="2">
    <source>
        <dbReference type="EMBL" id="BAD81475.1"/>
    </source>
</evidence>
<evidence type="ECO:0000256" key="1">
    <source>
        <dbReference type="SAM" id="MobiDB-lite"/>
    </source>
</evidence>
<proteinExistence type="predicted"/>
<dbReference type="AlphaFoldDB" id="Q5NAM9"/>
<dbReference type="Proteomes" id="UP000817658">
    <property type="component" value="Chromosome 1"/>
</dbReference>
<dbReference type="EMBL" id="AP002855">
    <property type="protein sequence ID" value="BAD81475.1"/>
    <property type="molecule type" value="Genomic_DNA"/>
</dbReference>
<reference evidence="2" key="1">
    <citation type="journal article" date="2002" name="Nature">
        <title>The genome sequence and structure of rice chromosome 1.</title>
        <authorList>
            <person name="Sasaki T."/>
            <person name="Matsumoto T."/>
            <person name="Yamamoto K."/>
            <person name="Sakata K."/>
            <person name="Baba T."/>
            <person name="Katayose Y."/>
            <person name="Wu J."/>
            <person name="Niimura Y."/>
            <person name="Cheng Z."/>
            <person name="Nagamura Y."/>
            <person name="Antonio B.A."/>
            <person name="Kanamori H."/>
            <person name="Hosokawa S."/>
            <person name="Masukawa M."/>
            <person name="Arikawa K."/>
            <person name="Chiden Y."/>
            <person name="Hayashi M."/>
            <person name="Okamoto M."/>
            <person name="Ando T."/>
            <person name="Aoki H."/>
            <person name="Arita K."/>
            <person name="Hamada M."/>
            <person name="Harada C."/>
            <person name="Hijishita S."/>
            <person name="Honda M."/>
            <person name="Ichikawa Y."/>
            <person name="Idonuma A."/>
            <person name="Iijima M."/>
            <person name="Ikeda M."/>
            <person name="Ikeno M."/>
            <person name="Itoh S."/>
            <person name="Itoh T."/>
            <person name="Itoh Y."/>
            <person name="Itoh Y."/>
            <person name="Iwabuchi A."/>
            <person name="Kamiya K."/>
            <person name="Karasawa W."/>
            <person name="Katagiri S."/>
            <person name="Kikuta A."/>
            <person name="Kobayashi N."/>
            <person name="Kono I."/>
            <person name="Machita K."/>
            <person name="Maehara T."/>
            <person name="Mizuno H."/>
            <person name="Mizubayashi T."/>
            <person name="Mukai Y."/>
            <person name="Nagasaki H."/>
            <person name="Nakashima M."/>
            <person name="Nakama Y."/>
            <person name="Nakamichi Y."/>
            <person name="Nakamura M."/>
            <person name="Namiki N."/>
            <person name="Negishi M."/>
            <person name="Ohta I."/>
            <person name="Ono N."/>
            <person name="Saji S."/>
            <person name="Sakai K."/>
            <person name="Shibata M."/>
            <person name="Shimokawa T."/>
            <person name="Shomura A."/>
            <person name="Song J."/>
            <person name="Takazaki Y."/>
            <person name="Terasawa K."/>
            <person name="Tsuji K."/>
            <person name="Waki K."/>
            <person name="Yamagata H."/>
            <person name="Yamane H."/>
            <person name="Yoshiki S."/>
            <person name="Yoshihara R."/>
            <person name="Yukawa K."/>
            <person name="Zhong H."/>
            <person name="Iwama H."/>
            <person name="Endo T."/>
            <person name="Ito H."/>
            <person name="Hahn J.H."/>
            <person name="Kim H.I."/>
            <person name="Eun M.Y."/>
            <person name="Yano M."/>
            <person name="Jiang J."/>
            <person name="Gojobori T."/>
        </authorList>
    </citation>
    <scope>NUCLEOTIDE SEQUENCE [LARGE SCALE GENOMIC DNA]</scope>
</reference>
<feature type="region of interest" description="Disordered" evidence="1">
    <location>
        <begin position="118"/>
        <end position="190"/>
    </location>
</feature>
<organism evidence="2">
    <name type="scientific">Oryza sativa subsp. japonica</name>
    <name type="common">Rice</name>
    <dbReference type="NCBI Taxonomy" id="39947"/>
    <lineage>
        <taxon>Eukaryota</taxon>
        <taxon>Viridiplantae</taxon>
        <taxon>Streptophyta</taxon>
        <taxon>Embryophyta</taxon>
        <taxon>Tracheophyta</taxon>
        <taxon>Spermatophyta</taxon>
        <taxon>Magnoliopsida</taxon>
        <taxon>Liliopsida</taxon>
        <taxon>Poales</taxon>
        <taxon>Poaceae</taxon>
        <taxon>BOP clade</taxon>
        <taxon>Oryzoideae</taxon>
        <taxon>Oryzeae</taxon>
        <taxon>Oryzinae</taxon>
        <taxon>Oryza</taxon>
        <taxon>Oryza sativa</taxon>
    </lineage>
</organism>
<gene>
    <name evidence="2" type="primary">OSJNBa0086P08.15</name>
</gene>
<feature type="region of interest" description="Disordered" evidence="1">
    <location>
        <begin position="1"/>
        <end position="44"/>
    </location>
</feature>
<accession>Q5NAM9</accession>
<sequence>MAWDDRSCNADFRGESGRRERGSGATRSHGQVTRRRGPNCRLRAARGGKCSGGLRLGRWRRARVGAAISADGVGDESGDMGLRDPTGGDELLETANAVRGGDRVSLGFSAEEVVAEERRATAESAVARSGSGEELGSRRQRPVEWRRHREDRGVAAPISAEGVWEESEDVGRRGPMGGGESTGQRRWTSGAESVAEWAAWQVNRLEVEGEPDRWALLVGDSWKGRDALCTWKEEEANGLTA</sequence>
<feature type="compositionally biased region" description="Basic and acidic residues" evidence="1">
    <location>
        <begin position="135"/>
        <end position="153"/>
    </location>
</feature>
<feature type="region of interest" description="Disordered" evidence="1">
    <location>
        <begin position="71"/>
        <end position="90"/>
    </location>
</feature>
<name>Q5NAM9_ORYSJ</name>
<feature type="compositionally biased region" description="Basic and acidic residues" evidence="1">
    <location>
        <begin position="1"/>
        <end position="22"/>
    </location>
</feature>
<protein>
    <submittedName>
        <fullName evidence="2">Uncharacterized protein</fullName>
    </submittedName>
</protein>
<feature type="compositionally biased region" description="Basic residues" evidence="1">
    <location>
        <begin position="32"/>
        <end position="44"/>
    </location>
</feature>